<feature type="DNA-binding region" description="OmpR/PhoB-type" evidence="5">
    <location>
        <begin position="1"/>
        <end position="86"/>
    </location>
</feature>
<dbReference type="SUPFAM" id="SSF46894">
    <property type="entry name" value="C-terminal effector domain of the bipartite response regulators"/>
    <property type="match status" value="1"/>
</dbReference>
<comment type="caution">
    <text evidence="7">The sequence shown here is derived from an EMBL/GenBank/DDBJ whole genome shotgun (WGS) entry which is preliminary data.</text>
</comment>
<dbReference type="Proteomes" id="UP001589810">
    <property type="component" value="Unassembled WGS sequence"/>
</dbReference>
<accession>A0ABV6N8A4</accession>
<dbReference type="EMBL" id="JBHLUD010000015">
    <property type="protein sequence ID" value="MFC0548201.1"/>
    <property type="molecule type" value="Genomic_DNA"/>
</dbReference>
<dbReference type="InterPro" id="IPR016032">
    <property type="entry name" value="Sig_transdc_resp-reg_C-effctor"/>
</dbReference>
<dbReference type="Gene3D" id="1.10.10.10">
    <property type="entry name" value="Winged helix-like DNA-binding domain superfamily/Winged helix DNA-binding domain"/>
    <property type="match status" value="1"/>
</dbReference>
<evidence type="ECO:0000256" key="2">
    <source>
        <dbReference type="ARBA" id="ARBA00023015"/>
    </source>
</evidence>
<dbReference type="InterPro" id="IPR051677">
    <property type="entry name" value="AfsR-DnrI-RedD_regulator"/>
</dbReference>
<protein>
    <submittedName>
        <fullName evidence="7">Tetratricopeptide repeat protein</fullName>
    </submittedName>
</protein>
<dbReference type="Gene3D" id="1.25.40.10">
    <property type="entry name" value="Tetratricopeptide repeat domain"/>
    <property type="match status" value="2"/>
</dbReference>
<dbReference type="InterPro" id="IPR005158">
    <property type="entry name" value="BTAD"/>
</dbReference>
<dbReference type="InterPro" id="IPR019734">
    <property type="entry name" value="TPR_rpt"/>
</dbReference>
<evidence type="ECO:0000256" key="3">
    <source>
        <dbReference type="ARBA" id="ARBA00023125"/>
    </source>
</evidence>
<keyword evidence="8" id="KW-1185">Reference proteome</keyword>
<evidence type="ECO:0000259" key="6">
    <source>
        <dbReference type="PROSITE" id="PS51755"/>
    </source>
</evidence>
<dbReference type="InterPro" id="IPR036388">
    <property type="entry name" value="WH-like_DNA-bd_sf"/>
</dbReference>
<dbReference type="RefSeq" id="WP_273937963.1">
    <property type="nucleotide sequence ID" value="NZ_CP097263.1"/>
</dbReference>
<keyword evidence="2" id="KW-0805">Transcription regulation</keyword>
<dbReference type="InterPro" id="IPR001867">
    <property type="entry name" value="OmpR/PhoB-type_DNA-bd"/>
</dbReference>
<dbReference type="PANTHER" id="PTHR35807">
    <property type="entry name" value="TRANSCRIPTIONAL REGULATOR REDD-RELATED"/>
    <property type="match status" value="1"/>
</dbReference>
<dbReference type="PROSITE" id="PS51755">
    <property type="entry name" value="OMPR_PHOB"/>
    <property type="match status" value="1"/>
</dbReference>
<keyword evidence="4" id="KW-0804">Transcription</keyword>
<dbReference type="SMART" id="SM01043">
    <property type="entry name" value="BTAD"/>
    <property type="match status" value="1"/>
</dbReference>
<sequence length="946" mass="103276">MLGPLEAWHDGVPVPLGDQQQRFVLVVLLLHANKPVSPERLTETVWPGNAERRSLVRTYIKRLRETFQDFDDVAIETTPTGYVLRIDEDRLDTLRFDRLREESLRTSDSRQQIALLRAAVELHHGPFLEDIDIDRVGGASVVSPDDAYLDAVGDLAELELAAGDHRSARDRLRPVVQVDPSRQKHAELLMRALLAGGDDVAAIRIFRDAAAALADSGLEAGPKLRNLVARAEKGEPAGSLPSRPGGFTGRAAELDTIIGAGGPAVWVSGAPGSGKTGLAIEAAYRLRDRHPDGQFLLSLNGFTPNVPPMTTSEALTRLLVEFGVPPEQIPATESAKAARYQQELYGTRRLVVLDNAFSPDQVRPLLPQMDGCFAIVTSRRMGDPDTGEPVRLSPLPPEDAVAMFRVLTSPHRVRGKTAEVAEVVKRCGYLPVDIKVAAAMFRRHDRWPLEHLVQRLSGGAAVEASYQQLDPAQQATFRLFGHAPGDLHVTGAAALVDRDVALVRLLLDALHEVCLLEEIAPDRYQMLDPLKEFAAAQPQSTSDALLRLLDYYLVALGRAMAAGYPLGQQPTVDRQSSAAPTFAAGDTAVAWIAAERGNLVAAIRYAANNGLPEHTWQLAVLIWRYFNTTNQFEDWMGTMRLAREAATGDYGQAHVLLRLATAHDRVGKVSEARALAEQALPHWQRLGDVRGEAATLCAVAIPTMELGDHELAITHFAAALEKYRQCDDVRGQAHALSMLGYLNHLRGRQETALEQQHAAAVMLREIGHGPGLAHSLNNLGAVQQELGLLTEAMTSHTEAYEQAREVHDDCATAHALNNIGNVHRRQGRLAEAMRYQEHAKAVATGVADADLRTQLYHDRGDTALADARLADAHRAFLAALDLATGMGNRIYQAHANRGVARTLHALGHHANAVTHWRDAEQQFADLGLPEEDLVRAERAALSCACR</sequence>
<name>A0ABV6N8A4_9PSEU</name>
<dbReference type="Pfam" id="PF00486">
    <property type="entry name" value="Trans_reg_C"/>
    <property type="match status" value="1"/>
</dbReference>
<dbReference type="SMART" id="SM00028">
    <property type="entry name" value="TPR"/>
    <property type="match status" value="5"/>
</dbReference>
<evidence type="ECO:0000256" key="1">
    <source>
        <dbReference type="ARBA" id="ARBA00005820"/>
    </source>
</evidence>
<dbReference type="InterPro" id="IPR011990">
    <property type="entry name" value="TPR-like_helical_dom_sf"/>
</dbReference>
<dbReference type="SUPFAM" id="SSF52540">
    <property type="entry name" value="P-loop containing nucleoside triphosphate hydrolases"/>
    <property type="match status" value="1"/>
</dbReference>
<keyword evidence="3 5" id="KW-0238">DNA-binding</keyword>
<dbReference type="SUPFAM" id="SSF48452">
    <property type="entry name" value="TPR-like"/>
    <property type="match status" value="3"/>
</dbReference>
<evidence type="ECO:0000256" key="5">
    <source>
        <dbReference type="PROSITE-ProRule" id="PRU01091"/>
    </source>
</evidence>
<organism evidence="7 8">
    <name type="scientific">Kutzneria chonburiensis</name>
    <dbReference type="NCBI Taxonomy" id="1483604"/>
    <lineage>
        <taxon>Bacteria</taxon>
        <taxon>Bacillati</taxon>
        <taxon>Actinomycetota</taxon>
        <taxon>Actinomycetes</taxon>
        <taxon>Pseudonocardiales</taxon>
        <taxon>Pseudonocardiaceae</taxon>
        <taxon>Kutzneria</taxon>
    </lineage>
</organism>
<evidence type="ECO:0000256" key="4">
    <source>
        <dbReference type="ARBA" id="ARBA00023163"/>
    </source>
</evidence>
<gene>
    <name evidence="7" type="ORF">ACFFH7_42305</name>
</gene>
<reference evidence="7 8" key="1">
    <citation type="submission" date="2024-09" db="EMBL/GenBank/DDBJ databases">
        <authorList>
            <person name="Sun Q."/>
            <person name="Mori K."/>
        </authorList>
    </citation>
    <scope>NUCLEOTIDE SEQUENCE [LARGE SCALE GENOMIC DNA]</scope>
    <source>
        <strain evidence="7 8">TBRC 1432</strain>
    </source>
</reference>
<dbReference type="InterPro" id="IPR027417">
    <property type="entry name" value="P-loop_NTPase"/>
</dbReference>
<proteinExistence type="inferred from homology"/>
<feature type="domain" description="OmpR/PhoB-type" evidence="6">
    <location>
        <begin position="1"/>
        <end position="86"/>
    </location>
</feature>
<comment type="similarity">
    <text evidence="1">Belongs to the AfsR/DnrI/RedD regulatory family.</text>
</comment>
<evidence type="ECO:0000313" key="8">
    <source>
        <dbReference type="Proteomes" id="UP001589810"/>
    </source>
</evidence>
<dbReference type="Pfam" id="PF03704">
    <property type="entry name" value="BTAD"/>
    <property type="match status" value="1"/>
</dbReference>
<dbReference type="SMART" id="SM00862">
    <property type="entry name" value="Trans_reg_C"/>
    <property type="match status" value="1"/>
</dbReference>
<dbReference type="Pfam" id="PF13424">
    <property type="entry name" value="TPR_12"/>
    <property type="match status" value="1"/>
</dbReference>
<evidence type="ECO:0000313" key="7">
    <source>
        <dbReference type="EMBL" id="MFC0548201.1"/>
    </source>
</evidence>
<dbReference type="PANTHER" id="PTHR35807:SF1">
    <property type="entry name" value="TRANSCRIPTIONAL REGULATOR REDD"/>
    <property type="match status" value="1"/>
</dbReference>